<dbReference type="EMBL" id="CM056811">
    <property type="protein sequence ID" value="KAJ8636929.1"/>
    <property type="molecule type" value="Genomic_DNA"/>
</dbReference>
<dbReference type="Proteomes" id="UP001234297">
    <property type="component" value="Chromosome 3"/>
</dbReference>
<organism evidence="1 2">
    <name type="scientific">Persea americana</name>
    <name type="common">Avocado</name>
    <dbReference type="NCBI Taxonomy" id="3435"/>
    <lineage>
        <taxon>Eukaryota</taxon>
        <taxon>Viridiplantae</taxon>
        <taxon>Streptophyta</taxon>
        <taxon>Embryophyta</taxon>
        <taxon>Tracheophyta</taxon>
        <taxon>Spermatophyta</taxon>
        <taxon>Magnoliopsida</taxon>
        <taxon>Magnoliidae</taxon>
        <taxon>Laurales</taxon>
        <taxon>Lauraceae</taxon>
        <taxon>Persea</taxon>
    </lineage>
</organism>
<proteinExistence type="predicted"/>
<evidence type="ECO:0000313" key="1">
    <source>
        <dbReference type="EMBL" id="KAJ8636929.1"/>
    </source>
</evidence>
<accession>A0ACC2LV78</accession>
<sequence>MEALNKINIQKPPLHLSRPCHFFTKPLLPSSPFPKTLSSNPKTSLTASFHPHFPPKPLPSLQNSPQNLFHSQKTPLQNPSHSLKPLSSLLKSISLSIATIALLLSRFPTKPTFAAAAPPTTAESTPVAADAVQEEEEEKEKEKERTFLEYLDSHPDNEDALKALMATQIKLGKLIEAIDSVDRLILLQPTKKEWLLLRAHLHLHVRDVETAKSAFEDIIAADPFDIEAYHGLTMAVAQSGPGELDALIGRIEDVMESCKKAKMKENLRDFKLLVAQIKVVEEKFEDALKLYQELVKEEPRDFRPYLCQGILYTLMGKKEDAEQQFGKYRRLVPRGHPYSRYFDEKELMKKGFSFKR</sequence>
<gene>
    <name evidence="1" type="ORF">MRB53_011196</name>
</gene>
<comment type="caution">
    <text evidence="1">The sequence shown here is derived from an EMBL/GenBank/DDBJ whole genome shotgun (WGS) entry which is preliminary data.</text>
</comment>
<name>A0ACC2LV78_PERAE</name>
<keyword evidence="2" id="KW-1185">Reference proteome</keyword>
<reference evidence="1 2" key="1">
    <citation type="journal article" date="2022" name="Hortic Res">
        <title>A haplotype resolved chromosomal level avocado genome allows analysis of novel avocado genes.</title>
        <authorList>
            <person name="Nath O."/>
            <person name="Fletcher S.J."/>
            <person name="Hayward A."/>
            <person name="Shaw L.M."/>
            <person name="Masouleh A.K."/>
            <person name="Furtado A."/>
            <person name="Henry R.J."/>
            <person name="Mitter N."/>
        </authorList>
    </citation>
    <scope>NUCLEOTIDE SEQUENCE [LARGE SCALE GENOMIC DNA]</scope>
    <source>
        <strain evidence="2">cv. Hass</strain>
    </source>
</reference>
<evidence type="ECO:0000313" key="2">
    <source>
        <dbReference type="Proteomes" id="UP001234297"/>
    </source>
</evidence>
<protein>
    <submittedName>
        <fullName evidence="1">Uncharacterized protein</fullName>
    </submittedName>
</protein>